<reference evidence="2" key="1">
    <citation type="submission" date="2016-06" db="EMBL/GenBank/DDBJ databases">
        <authorList>
            <person name="Varghese N."/>
            <person name="Submissions Spin"/>
        </authorList>
    </citation>
    <scope>NUCLEOTIDE SEQUENCE [LARGE SCALE GENOMIC DNA]</scope>
    <source>
        <strain evidence="2">DSM 45431</strain>
    </source>
</reference>
<organism evidence="1 2">
    <name type="scientific">Micromonospora rhizosphaerae</name>
    <dbReference type="NCBI Taxonomy" id="568872"/>
    <lineage>
        <taxon>Bacteria</taxon>
        <taxon>Bacillati</taxon>
        <taxon>Actinomycetota</taxon>
        <taxon>Actinomycetes</taxon>
        <taxon>Micromonosporales</taxon>
        <taxon>Micromonosporaceae</taxon>
        <taxon>Micromonospora</taxon>
    </lineage>
</organism>
<proteinExistence type="predicted"/>
<sequence length="88" mass="9446">MAGPGGADRSPGAGGRVDWPIHRSTIDWRHGDPGVTSDATPSADGQVCLVHLRDRARRHGVTDVRRTSAAARRVELLDRAEVRGEAAR</sequence>
<evidence type="ECO:0000313" key="2">
    <source>
        <dbReference type="Proteomes" id="UP000199413"/>
    </source>
</evidence>
<dbReference type="EMBL" id="FMHV01000002">
    <property type="protein sequence ID" value="SCL23555.1"/>
    <property type="molecule type" value="Genomic_DNA"/>
</dbReference>
<evidence type="ECO:0000313" key="1">
    <source>
        <dbReference type="EMBL" id="SCL23555.1"/>
    </source>
</evidence>
<protein>
    <submittedName>
        <fullName evidence="1">Uncharacterized protein</fullName>
    </submittedName>
</protein>
<gene>
    <name evidence="1" type="ORF">GA0070624_2758</name>
</gene>
<dbReference type="Proteomes" id="UP000199413">
    <property type="component" value="Unassembled WGS sequence"/>
</dbReference>
<name>A0A1C6S2F7_9ACTN</name>
<dbReference type="STRING" id="568872.GA0070624_2758"/>
<accession>A0A1C6S2F7</accession>
<dbReference type="AlphaFoldDB" id="A0A1C6S2F7"/>
<keyword evidence="2" id="KW-1185">Reference proteome</keyword>